<dbReference type="InterPro" id="IPR011010">
    <property type="entry name" value="DNA_brk_join_enz"/>
</dbReference>
<accession>A0A7W2F6J8</accession>
<organism evidence="2 3">
    <name type="scientific">Rugamonas apoptosis</name>
    <dbReference type="NCBI Taxonomy" id="2758570"/>
    <lineage>
        <taxon>Bacteria</taxon>
        <taxon>Pseudomonadati</taxon>
        <taxon>Pseudomonadota</taxon>
        <taxon>Betaproteobacteria</taxon>
        <taxon>Burkholderiales</taxon>
        <taxon>Oxalobacteraceae</taxon>
        <taxon>Telluria group</taxon>
        <taxon>Rugamonas</taxon>
    </lineage>
</organism>
<name>A0A7W2F6J8_9BURK</name>
<dbReference type="InterPro" id="IPR013762">
    <property type="entry name" value="Integrase-like_cat_sf"/>
</dbReference>
<keyword evidence="1" id="KW-0233">DNA recombination</keyword>
<keyword evidence="3" id="KW-1185">Reference proteome</keyword>
<dbReference type="GO" id="GO:0015074">
    <property type="term" value="P:DNA integration"/>
    <property type="evidence" value="ECO:0007669"/>
    <property type="project" value="InterPro"/>
</dbReference>
<dbReference type="GO" id="GO:0003677">
    <property type="term" value="F:DNA binding"/>
    <property type="evidence" value="ECO:0007669"/>
    <property type="project" value="InterPro"/>
</dbReference>
<proteinExistence type="predicted"/>
<dbReference type="RefSeq" id="WP_182151810.1">
    <property type="nucleotide sequence ID" value="NZ_JACEZU010000001.1"/>
</dbReference>
<evidence type="ECO:0000313" key="3">
    <source>
        <dbReference type="Proteomes" id="UP000573499"/>
    </source>
</evidence>
<dbReference type="AlphaFoldDB" id="A0A7W2F6J8"/>
<protein>
    <submittedName>
        <fullName evidence="2">Integrase</fullName>
    </submittedName>
</protein>
<comment type="caution">
    <text evidence="2">The sequence shown here is derived from an EMBL/GenBank/DDBJ whole genome shotgun (WGS) entry which is preliminary data.</text>
</comment>
<dbReference type="EMBL" id="JACEZU010000001">
    <property type="protein sequence ID" value="MBA5686080.1"/>
    <property type="molecule type" value="Genomic_DNA"/>
</dbReference>
<dbReference type="SUPFAM" id="SSF56349">
    <property type="entry name" value="DNA breaking-rejoining enzymes"/>
    <property type="match status" value="1"/>
</dbReference>
<dbReference type="GO" id="GO:0006310">
    <property type="term" value="P:DNA recombination"/>
    <property type="evidence" value="ECO:0007669"/>
    <property type="project" value="UniProtKB-KW"/>
</dbReference>
<gene>
    <name evidence="2" type="ORF">H3H39_03325</name>
</gene>
<dbReference type="Gene3D" id="1.10.443.10">
    <property type="entry name" value="Intergrase catalytic core"/>
    <property type="match status" value="1"/>
</dbReference>
<evidence type="ECO:0000313" key="2">
    <source>
        <dbReference type="EMBL" id="MBA5686080.1"/>
    </source>
</evidence>
<dbReference type="Proteomes" id="UP000573499">
    <property type="component" value="Unassembled WGS sequence"/>
</dbReference>
<sequence>MSEHMIFAFTPRADLDKRGNLDLFIHRCRTELSTFGADLPFDEPIWDISGTVSSKGRNKAIRVIFSGYQAAKAACDLPTMSPLFLPFAQAYFRYSYSRRPSKAWVNRLTALRVLDEVMQRRGIVGQVHLITHDILNDARDLLLEDYSHDVAVQYAGELEYLNSFLIEHELTQVKAQWHKGITRNRDNISRVGAVADKAREEKMPSARAIEAMAHVFVNASQPDELYIGSVLGLLHCAPQRINETVRLAVNCIVEAVDSNNTPQFGIRLPPSKDFQDEVRWIVPTMAEVAKKAFGNLLDVSAEARKIASWYESNPTKVYLPERFEHLRAKELVTLSEISQILWGIENPGNAKGWCNNAKIKVVGSRTGLYSFAQVEAAIVAKLPEGFPYAQPGLRFSEALFCCRRFELDATLNTYQCLIDYVTSDQIASRIGESGSVARTIFERFNLTEDDGSPIKIRSHQMRHYLNTLAQSNGASQLDIAMWSGRADVSQNAAYDHVSGEELVAKVREVSKTSQADVFGGDLNTKKVRVVARRDDISGILRTKSAHISDYGMCTHDYASSPCQIHLDCLNCNELICVKGDNVKLANLIRFRDETQILLANAEEAEKDFVHGASRWVVHQRQTLSHAEKLIQILTDSNIPDGATVKLTGLRPASRIDQATAARAEAKTVSMTPRMNKLLDKVNKRG</sequence>
<reference evidence="2 3" key="1">
    <citation type="submission" date="2020-07" db="EMBL/GenBank/DDBJ databases">
        <title>Novel species isolated from subtropical streams in China.</title>
        <authorList>
            <person name="Lu H."/>
        </authorList>
    </citation>
    <scope>NUCLEOTIDE SEQUENCE [LARGE SCALE GENOMIC DNA]</scope>
    <source>
        <strain evidence="2 3">LX47W</strain>
    </source>
</reference>
<evidence type="ECO:0000256" key="1">
    <source>
        <dbReference type="ARBA" id="ARBA00023172"/>
    </source>
</evidence>